<dbReference type="Pfam" id="PF00072">
    <property type="entry name" value="Response_reg"/>
    <property type="match status" value="1"/>
</dbReference>
<dbReference type="EMBL" id="MFKF01000409">
    <property type="protein sequence ID" value="OGG44266.1"/>
    <property type="molecule type" value="Genomic_DNA"/>
</dbReference>
<dbReference type="Gene3D" id="3.40.50.2300">
    <property type="match status" value="1"/>
</dbReference>
<dbReference type="NCBIfam" id="TIGR01764">
    <property type="entry name" value="excise"/>
    <property type="match status" value="1"/>
</dbReference>
<dbReference type="GO" id="GO:0000160">
    <property type="term" value="P:phosphorelay signal transduction system"/>
    <property type="evidence" value="ECO:0007669"/>
    <property type="project" value="InterPro"/>
</dbReference>
<dbReference type="InterPro" id="IPR050595">
    <property type="entry name" value="Bact_response_regulator"/>
</dbReference>
<feature type="region of interest" description="Disordered" evidence="3">
    <location>
        <begin position="183"/>
        <end position="206"/>
    </location>
</feature>
<evidence type="ECO:0000256" key="2">
    <source>
        <dbReference type="PROSITE-ProRule" id="PRU00169"/>
    </source>
</evidence>
<evidence type="ECO:0000313" key="6">
    <source>
        <dbReference type="Proteomes" id="UP000178606"/>
    </source>
</evidence>
<organism evidence="5 6">
    <name type="scientific">Handelsmanbacteria sp. (strain RIFCSPLOWO2_12_FULL_64_10)</name>
    <dbReference type="NCBI Taxonomy" id="1817868"/>
    <lineage>
        <taxon>Bacteria</taxon>
        <taxon>Candidatus Handelsmaniibacteriota</taxon>
    </lineage>
</organism>
<evidence type="ECO:0000313" key="5">
    <source>
        <dbReference type="EMBL" id="OGG44266.1"/>
    </source>
</evidence>
<dbReference type="PANTHER" id="PTHR44591">
    <property type="entry name" value="STRESS RESPONSE REGULATOR PROTEIN 1"/>
    <property type="match status" value="1"/>
</dbReference>
<dbReference type="Gene3D" id="1.10.1660.10">
    <property type="match status" value="1"/>
</dbReference>
<feature type="domain" description="Response regulatory" evidence="4">
    <location>
        <begin position="70"/>
        <end position="185"/>
    </location>
</feature>
<dbReference type="InterPro" id="IPR001789">
    <property type="entry name" value="Sig_transdc_resp-reg_receiver"/>
</dbReference>
<dbReference type="InterPro" id="IPR010093">
    <property type="entry name" value="SinI_DNA-bd"/>
</dbReference>
<dbReference type="PANTHER" id="PTHR44591:SF3">
    <property type="entry name" value="RESPONSE REGULATORY DOMAIN-CONTAINING PROTEIN"/>
    <property type="match status" value="1"/>
</dbReference>
<dbReference type="Proteomes" id="UP000178606">
    <property type="component" value="Unassembled WGS sequence"/>
</dbReference>
<feature type="modified residue" description="4-aspartylphosphate" evidence="2">
    <location>
        <position position="119"/>
    </location>
</feature>
<comment type="caution">
    <text evidence="5">The sequence shown here is derived from an EMBL/GenBank/DDBJ whole genome shotgun (WGS) entry which is preliminary data.</text>
</comment>
<gene>
    <name evidence="5" type="ORF">A3F84_14915</name>
</gene>
<evidence type="ECO:0000259" key="4">
    <source>
        <dbReference type="PROSITE" id="PS50110"/>
    </source>
</evidence>
<dbReference type="Pfam" id="PF12728">
    <property type="entry name" value="HTH_17"/>
    <property type="match status" value="1"/>
</dbReference>
<name>A0A1F6C504_HANXR</name>
<dbReference type="SUPFAM" id="SSF46955">
    <property type="entry name" value="Putative DNA-binding domain"/>
    <property type="match status" value="1"/>
</dbReference>
<proteinExistence type="predicted"/>
<dbReference type="PROSITE" id="PS50110">
    <property type="entry name" value="RESPONSE_REGULATORY"/>
    <property type="match status" value="1"/>
</dbReference>
<evidence type="ECO:0000256" key="1">
    <source>
        <dbReference type="ARBA" id="ARBA00022553"/>
    </source>
</evidence>
<sequence>MEKRSLTTGEIAKYCGVNFRTVIRWIKQGHLKAYQLPGRGDNRIEVQDFLNFLREHDMPVPEEFQERSRRVLIVEDDPLMAKNMQRILRRGGFETQIASDGFSAGTLVKTFSPAVMTLDMKMPRLGGLEVVKFVRSTEGLRDIKILVVSAMPQRDLEEALKAGANEALEKPFKNEDLLEKVSRLAGVTGPPGSRFAPPRQSLEKSP</sequence>
<protein>
    <recommendedName>
        <fullName evidence="4">Response regulatory domain-containing protein</fullName>
    </recommendedName>
</protein>
<accession>A0A1F6C504</accession>
<evidence type="ECO:0000256" key="3">
    <source>
        <dbReference type="SAM" id="MobiDB-lite"/>
    </source>
</evidence>
<reference evidence="5 6" key="1">
    <citation type="journal article" date="2016" name="Nat. Commun.">
        <title>Thousands of microbial genomes shed light on interconnected biogeochemical processes in an aquifer system.</title>
        <authorList>
            <person name="Anantharaman K."/>
            <person name="Brown C.T."/>
            <person name="Hug L.A."/>
            <person name="Sharon I."/>
            <person name="Castelle C.J."/>
            <person name="Probst A.J."/>
            <person name="Thomas B.C."/>
            <person name="Singh A."/>
            <person name="Wilkins M.J."/>
            <person name="Karaoz U."/>
            <person name="Brodie E.L."/>
            <person name="Williams K.H."/>
            <person name="Hubbard S.S."/>
            <person name="Banfield J.F."/>
        </authorList>
    </citation>
    <scope>NUCLEOTIDE SEQUENCE [LARGE SCALE GENOMIC DNA]</scope>
    <source>
        <strain evidence="6">RIFCSPLOWO2_12_FULL_64_10</strain>
    </source>
</reference>
<dbReference type="SUPFAM" id="SSF52172">
    <property type="entry name" value="CheY-like"/>
    <property type="match status" value="1"/>
</dbReference>
<keyword evidence="1 2" id="KW-0597">Phosphoprotein</keyword>
<dbReference type="InterPro" id="IPR009061">
    <property type="entry name" value="DNA-bd_dom_put_sf"/>
</dbReference>
<dbReference type="GO" id="GO:0003677">
    <property type="term" value="F:DNA binding"/>
    <property type="evidence" value="ECO:0007669"/>
    <property type="project" value="InterPro"/>
</dbReference>
<dbReference type="AlphaFoldDB" id="A0A1F6C504"/>
<dbReference type="SMART" id="SM00448">
    <property type="entry name" value="REC"/>
    <property type="match status" value="1"/>
</dbReference>
<dbReference type="InterPro" id="IPR041657">
    <property type="entry name" value="HTH_17"/>
</dbReference>
<dbReference type="InterPro" id="IPR011006">
    <property type="entry name" value="CheY-like_superfamily"/>
</dbReference>